<dbReference type="InterPro" id="IPR036188">
    <property type="entry name" value="FAD/NAD-bd_sf"/>
</dbReference>
<evidence type="ECO:0000256" key="6">
    <source>
        <dbReference type="RuleBase" id="RU003968"/>
    </source>
</evidence>
<proteinExistence type="inferred from homology"/>
<dbReference type="PIRSF" id="PIRSF000137">
    <property type="entry name" value="Alcohol_oxidase"/>
    <property type="match status" value="1"/>
</dbReference>
<dbReference type="Pfam" id="PF00732">
    <property type="entry name" value="GMC_oxred_N"/>
    <property type="match status" value="1"/>
</dbReference>
<feature type="binding site" evidence="5">
    <location>
        <position position="171"/>
    </location>
    <ligand>
        <name>FAD</name>
        <dbReference type="ChEBI" id="CHEBI:57692"/>
    </ligand>
</feature>
<dbReference type="SUPFAM" id="SSF54373">
    <property type="entry name" value="FAD-linked reductases, C-terminal domain"/>
    <property type="match status" value="1"/>
</dbReference>
<dbReference type="PANTHER" id="PTHR11552">
    <property type="entry name" value="GLUCOSE-METHANOL-CHOLINE GMC OXIDOREDUCTASE"/>
    <property type="match status" value="1"/>
</dbReference>
<dbReference type="Proteomes" id="UP000515160">
    <property type="component" value="Chromosome X"/>
</dbReference>
<dbReference type="Gene3D" id="3.50.50.60">
    <property type="entry name" value="FAD/NAD(P)-binding domain"/>
    <property type="match status" value="1"/>
</dbReference>
<evidence type="ECO:0000256" key="7">
    <source>
        <dbReference type="SAM" id="MobiDB-lite"/>
    </source>
</evidence>
<evidence type="ECO:0000313" key="11">
    <source>
        <dbReference type="RefSeq" id="XP_034118973.1"/>
    </source>
</evidence>
<dbReference type="InterPro" id="IPR000172">
    <property type="entry name" value="GMC_OxRdtase_N"/>
</dbReference>
<feature type="binding site" evidence="5">
    <location>
        <begin position="578"/>
        <end position="579"/>
    </location>
    <ligand>
        <name>FAD</name>
        <dbReference type="ChEBI" id="CHEBI:57692"/>
    </ligand>
</feature>
<feature type="chain" id="PRO_5028355426" evidence="8">
    <location>
        <begin position="32"/>
        <end position="671"/>
    </location>
</feature>
<dbReference type="RefSeq" id="XP_034118973.1">
    <property type="nucleotide sequence ID" value="XM_034263082.2"/>
</dbReference>
<accession>A0A6P8XZF5</accession>
<dbReference type="Gene3D" id="3.30.560.10">
    <property type="entry name" value="Glucose Oxidase, domain 3"/>
    <property type="match status" value="1"/>
</dbReference>
<comment type="cofactor">
    <cofactor evidence="1 5">
        <name>FAD</name>
        <dbReference type="ChEBI" id="CHEBI:57692"/>
    </cofactor>
</comment>
<dbReference type="PANTHER" id="PTHR11552:SF147">
    <property type="entry name" value="CHOLINE DEHYDROGENASE, MITOCHONDRIAL"/>
    <property type="match status" value="1"/>
</dbReference>
<keyword evidence="4 5" id="KW-0274">FAD</keyword>
<dbReference type="InterPro" id="IPR007867">
    <property type="entry name" value="GMC_OxRtase_C"/>
</dbReference>
<dbReference type="SUPFAM" id="SSF51905">
    <property type="entry name" value="FAD/NAD(P)-binding domain"/>
    <property type="match status" value="1"/>
</dbReference>
<dbReference type="AlphaFoldDB" id="A0A6P8XZF5"/>
<evidence type="ECO:0000256" key="5">
    <source>
        <dbReference type="PIRSR" id="PIRSR000137-2"/>
    </source>
</evidence>
<dbReference type="InterPro" id="IPR012132">
    <property type="entry name" value="GMC_OxRdtase"/>
</dbReference>
<dbReference type="Pfam" id="PF05199">
    <property type="entry name" value="GMC_oxred_C"/>
    <property type="match status" value="1"/>
</dbReference>
<protein>
    <submittedName>
        <fullName evidence="11">Glucose dehydrogenase [FAD, quinone]</fullName>
    </submittedName>
</protein>
<evidence type="ECO:0000256" key="1">
    <source>
        <dbReference type="ARBA" id="ARBA00001974"/>
    </source>
</evidence>
<dbReference type="PROSITE" id="PS00623">
    <property type="entry name" value="GMC_OXRED_1"/>
    <property type="match status" value="1"/>
</dbReference>
<feature type="region of interest" description="Disordered" evidence="7">
    <location>
        <begin position="642"/>
        <end position="671"/>
    </location>
</feature>
<gene>
    <name evidence="11" type="primary">LOC117577985</name>
</gene>
<organism evidence="10 11">
    <name type="scientific">Drosophila albomicans</name>
    <name type="common">Fruit fly</name>
    <dbReference type="NCBI Taxonomy" id="7291"/>
    <lineage>
        <taxon>Eukaryota</taxon>
        <taxon>Metazoa</taxon>
        <taxon>Ecdysozoa</taxon>
        <taxon>Arthropoda</taxon>
        <taxon>Hexapoda</taxon>
        <taxon>Insecta</taxon>
        <taxon>Pterygota</taxon>
        <taxon>Neoptera</taxon>
        <taxon>Endopterygota</taxon>
        <taxon>Diptera</taxon>
        <taxon>Brachycera</taxon>
        <taxon>Muscomorpha</taxon>
        <taxon>Ephydroidea</taxon>
        <taxon>Drosophilidae</taxon>
        <taxon>Drosophila</taxon>
    </lineage>
</organism>
<dbReference type="GeneID" id="117577985"/>
<dbReference type="GO" id="GO:0016614">
    <property type="term" value="F:oxidoreductase activity, acting on CH-OH group of donors"/>
    <property type="evidence" value="ECO:0007669"/>
    <property type="project" value="InterPro"/>
</dbReference>
<evidence type="ECO:0000259" key="9">
    <source>
        <dbReference type="PROSITE" id="PS00623"/>
    </source>
</evidence>
<dbReference type="OrthoDB" id="269227at2759"/>
<name>A0A6P8XZF5_DROAB</name>
<evidence type="ECO:0000256" key="8">
    <source>
        <dbReference type="SAM" id="SignalP"/>
    </source>
</evidence>
<dbReference type="GO" id="GO:0050660">
    <property type="term" value="F:flavin adenine dinucleotide binding"/>
    <property type="evidence" value="ECO:0007669"/>
    <property type="project" value="InterPro"/>
</dbReference>
<evidence type="ECO:0000313" key="10">
    <source>
        <dbReference type="Proteomes" id="UP000515160"/>
    </source>
</evidence>
<reference evidence="11" key="1">
    <citation type="submission" date="2025-08" db="UniProtKB">
        <authorList>
            <consortium name="RefSeq"/>
        </authorList>
    </citation>
    <scope>IDENTIFICATION</scope>
    <source>
        <strain evidence="11">15112-1751.03</strain>
        <tissue evidence="11">Whole Adult</tissue>
    </source>
</reference>
<evidence type="ECO:0000256" key="4">
    <source>
        <dbReference type="ARBA" id="ARBA00022827"/>
    </source>
</evidence>
<evidence type="ECO:0000256" key="3">
    <source>
        <dbReference type="ARBA" id="ARBA00022630"/>
    </source>
</evidence>
<keyword evidence="10" id="KW-1185">Reference proteome</keyword>
<evidence type="ECO:0000256" key="2">
    <source>
        <dbReference type="ARBA" id="ARBA00010790"/>
    </source>
</evidence>
<feature type="domain" description="Glucose-methanol-choline oxidoreductase N-terminal" evidence="9">
    <location>
        <begin position="165"/>
        <end position="188"/>
    </location>
</feature>
<feature type="compositionally biased region" description="Basic and acidic residues" evidence="7">
    <location>
        <begin position="642"/>
        <end position="658"/>
    </location>
</feature>
<sequence length="671" mass="73522">MQRPSVRSLRRVATLCTLFTLLQTGALFVTADVTEIRSNGIGASLLQSVATALNASAAQLTNSSVWPASYIPPPENEQVELNTFHYIVVGAGSAGSIVASRLSEQPDVQVLLLEAGELPPLESEIYGLSGTLHHDARYMWLDEAEPNVRCCQAMAPPHGCCWWHGRLLGGTGAINGNIYVPGSAANYQRWRWQLGLRGWDWPQVQRAYLRLQQRLQPSYFPVSPLNLRLSSLIYAASGELGVPKIQQPLIAGSSFGYTHHVPATIRQGRRANSARMFLASAEQQQRSNLRVLRGALAERLLFSGSGQRARGVAYTLSGDNTTRAVWARREVIVSAGTLNSAKLLLLSGIGPEEHLSSLGIKPVRHLAGVGQNLHDHGMLPLFLRFTSNCAVNSSSAQERSAYAADSVAEYLLQRQRGPMAESYSMMGFLNSSAPHSRSGQPDLHVVAHTLLPRGGSGSFEYLGFRPELVAAQQAALQRTDLLQVMGSLLLPKSRGSVSLRSSDPSDSPLIWNNYGAHVEDRATLLRFVRYVQRLTRTRAFRSCGLQLWLPPLPECDALQPDSDAYWMCHIRYMFVGAWHAVGTCRMADKSDPLGVVDERLRVRGIQGLRVVDASVIPEVTAGNTNAPAMMVAEQAARIIREDQLGQQKSGEDSDERVNSSELPEQSNEIHI</sequence>
<feature type="compositionally biased region" description="Polar residues" evidence="7">
    <location>
        <begin position="659"/>
        <end position="671"/>
    </location>
</feature>
<feature type="signal peptide" evidence="8">
    <location>
        <begin position="1"/>
        <end position="31"/>
    </location>
</feature>
<keyword evidence="3 6" id="KW-0285">Flavoprotein</keyword>
<comment type="similarity">
    <text evidence="2 6">Belongs to the GMC oxidoreductase family.</text>
</comment>
<keyword evidence="8" id="KW-0732">Signal</keyword>